<name>A0A6L2Q7Q9_COPFO</name>
<evidence type="ECO:0000313" key="2">
    <source>
        <dbReference type="Proteomes" id="UP000502823"/>
    </source>
</evidence>
<sequence>MLQSVPDVFTPCVNRQYLRQDAGGRSGSWPRLGVRWWRSHQARRGAEEDPGVRLLAGEFRHRQYTTDLQCLRQRGLGIDEVRK</sequence>
<feature type="non-terminal residue" evidence="1">
    <location>
        <position position="83"/>
    </location>
</feature>
<evidence type="ECO:0000313" key="1">
    <source>
        <dbReference type="EMBL" id="GFG40909.1"/>
    </source>
</evidence>
<dbReference type="AlphaFoldDB" id="A0A6L2Q7Q9"/>
<dbReference type="Proteomes" id="UP000502823">
    <property type="component" value="Unassembled WGS sequence"/>
</dbReference>
<protein>
    <submittedName>
        <fullName evidence="1">Uncharacterized protein</fullName>
    </submittedName>
</protein>
<gene>
    <name evidence="1" type="ORF">Cfor_01472</name>
</gene>
<accession>A0A6L2Q7Q9</accession>
<proteinExistence type="predicted"/>
<comment type="caution">
    <text evidence="1">The sequence shown here is derived from an EMBL/GenBank/DDBJ whole genome shotgun (WGS) entry which is preliminary data.</text>
</comment>
<dbReference type="InParanoid" id="A0A6L2Q7Q9"/>
<dbReference type="EMBL" id="BLKM01002754">
    <property type="protein sequence ID" value="GFG40909.1"/>
    <property type="molecule type" value="Genomic_DNA"/>
</dbReference>
<keyword evidence="2" id="KW-1185">Reference proteome</keyword>
<reference evidence="2" key="1">
    <citation type="submission" date="2020-01" db="EMBL/GenBank/DDBJ databases">
        <title>Draft genome sequence of the Termite Coptotermes fromosanus.</title>
        <authorList>
            <person name="Itakura S."/>
            <person name="Yosikawa Y."/>
            <person name="Umezawa K."/>
        </authorList>
    </citation>
    <scope>NUCLEOTIDE SEQUENCE [LARGE SCALE GENOMIC DNA]</scope>
</reference>
<organism evidence="1 2">
    <name type="scientific">Coptotermes formosanus</name>
    <name type="common">Formosan subterranean termite</name>
    <dbReference type="NCBI Taxonomy" id="36987"/>
    <lineage>
        <taxon>Eukaryota</taxon>
        <taxon>Metazoa</taxon>
        <taxon>Ecdysozoa</taxon>
        <taxon>Arthropoda</taxon>
        <taxon>Hexapoda</taxon>
        <taxon>Insecta</taxon>
        <taxon>Pterygota</taxon>
        <taxon>Neoptera</taxon>
        <taxon>Polyneoptera</taxon>
        <taxon>Dictyoptera</taxon>
        <taxon>Blattodea</taxon>
        <taxon>Blattoidea</taxon>
        <taxon>Termitoidae</taxon>
        <taxon>Rhinotermitidae</taxon>
        <taxon>Coptotermes</taxon>
    </lineage>
</organism>